<sequence length="381" mass="41448">MNRRDFLALMSSTAAMAIVAPSCSSAALSSDRKTLVVIELAGGNDGLNTIVPYNDTNYRKLRPTIAIKDGIPISNQAAFHPALKELKPILDKGRLAIVQNVSYPNPNLSHFRSKEIWQSAHPQGSSDTGWLARYLTDVKAKTADAIFLGEEYPLALTGDSDRYLQLSPNLAVQQRGKLGEAMRAVYNNPQGSEFAEQVRRSVLDSEEAVKQLTKDLNQRQANHGYAKTGIGNQFALLGRVLESQPKVVYLTIGGWDTHAGQVRRHQQLLGDLGAGLAALDRDIQAHNMQKNVLIMVQSEFGRRPAENGNGGTDHGTAAPVLLLGNVRGGLYGGQPALDSLVQGNLAMQVDFRSIYGEILNQWEGITASKVLDRDFPKVGIL</sequence>
<accession>A0A9X4MEE8</accession>
<proteinExistence type="predicted"/>
<evidence type="ECO:0000256" key="1">
    <source>
        <dbReference type="SAM" id="SignalP"/>
    </source>
</evidence>
<feature type="chain" id="PRO_5040957694" evidence="1">
    <location>
        <begin position="27"/>
        <end position="381"/>
    </location>
</feature>
<dbReference type="AlphaFoldDB" id="A0A9X4MEE8"/>
<keyword evidence="3" id="KW-1185">Reference proteome</keyword>
<dbReference type="PANTHER" id="PTHR43737:SF1">
    <property type="entry name" value="DUF1501 DOMAIN-CONTAINING PROTEIN"/>
    <property type="match status" value="1"/>
</dbReference>
<dbReference type="Proteomes" id="UP001152872">
    <property type="component" value="Unassembled WGS sequence"/>
</dbReference>
<dbReference type="InterPro" id="IPR010869">
    <property type="entry name" value="DUF1501"/>
</dbReference>
<gene>
    <name evidence="2" type="ORF">FEV09_16980</name>
</gene>
<keyword evidence="1" id="KW-0732">Signal</keyword>
<feature type="signal peptide" evidence="1">
    <location>
        <begin position="1"/>
        <end position="26"/>
    </location>
</feature>
<evidence type="ECO:0000313" key="2">
    <source>
        <dbReference type="EMBL" id="MDG3496241.1"/>
    </source>
</evidence>
<evidence type="ECO:0000313" key="3">
    <source>
        <dbReference type="Proteomes" id="UP001152872"/>
    </source>
</evidence>
<protein>
    <submittedName>
        <fullName evidence="2">DUF1501 domain-containing protein</fullName>
    </submittedName>
</protein>
<dbReference type="RefSeq" id="WP_009628409.1">
    <property type="nucleotide sequence ID" value="NZ_VBTY01000165.1"/>
</dbReference>
<dbReference type="Pfam" id="PF07394">
    <property type="entry name" value="DUF1501"/>
    <property type="match status" value="1"/>
</dbReference>
<name>A0A9X4MEE8_9CYAN</name>
<dbReference type="EMBL" id="VBTY01000165">
    <property type="protein sequence ID" value="MDG3496241.1"/>
    <property type="molecule type" value="Genomic_DNA"/>
</dbReference>
<dbReference type="PANTHER" id="PTHR43737">
    <property type="entry name" value="BLL7424 PROTEIN"/>
    <property type="match status" value="1"/>
</dbReference>
<comment type="caution">
    <text evidence="2">The sequence shown here is derived from an EMBL/GenBank/DDBJ whole genome shotgun (WGS) entry which is preliminary data.</text>
</comment>
<organism evidence="2 3">
    <name type="scientific">Pseudanabaena catenata USMAC16</name>
    <dbReference type="NCBI Taxonomy" id="1855837"/>
    <lineage>
        <taxon>Bacteria</taxon>
        <taxon>Bacillati</taxon>
        <taxon>Cyanobacteriota</taxon>
        <taxon>Cyanophyceae</taxon>
        <taxon>Pseudanabaenales</taxon>
        <taxon>Pseudanabaenaceae</taxon>
        <taxon>Pseudanabaena</taxon>
    </lineage>
</organism>
<reference evidence="2" key="1">
    <citation type="submission" date="2019-05" db="EMBL/GenBank/DDBJ databases">
        <title>Whole genome sequencing of Pseudanabaena catenata USMAC16.</title>
        <authorList>
            <person name="Khan Z."/>
            <person name="Omar W.M."/>
            <person name="Convey P."/>
            <person name="Merican F."/>
            <person name="Najimudin N."/>
        </authorList>
    </citation>
    <scope>NUCLEOTIDE SEQUENCE</scope>
    <source>
        <strain evidence="2">USMAC16</strain>
    </source>
</reference>